<reference evidence="1 2" key="1">
    <citation type="journal article" date="2023" name="bioRxiv">
        <title>High-quality genome assemblies of four members of thePodospora anserinaspecies complex.</title>
        <authorList>
            <person name="Ament-Velasquez S.L."/>
            <person name="Vogan A.A."/>
            <person name="Wallerman O."/>
            <person name="Hartmann F."/>
            <person name="Gautier V."/>
            <person name="Silar P."/>
            <person name="Giraud T."/>
            <person name="Johannesson H."/>
        </authorList>
    </citation>
    <scope>NUCLEOTIDE SEQUENCE [LARGE SCALE GENOMIC DNA]</scope>
    <source>
        <strain evidence="1 2">CBS 411.78</strain>
    </source>
</reference>
<keyword evidence="2" id="KW-1185">Reference proteome</keyword>
<evidence type="ECO:0000313" key="1">
    <source>
        <dbReference type="EMBL" id="KAK4674748.1"/>
    </source>
</evidence>
<dbReference type="RefSeq" id="XP_062772070.1">
    <property type="nucleotide sequence ID" value="XM_062908903.1"/>
</dbReference>
<evidence type="ECO:0000313" key="2">
    <source>
        <dbReference type="Proteomes" id="UP001326199"/>
    </source>
</evidence>
<organism evidence="1 2">
    <name type="scientific">Podospora pseudopauciseta</name>
    <dbReference type="NCBI Taxonomy" id="2093780"/>
    <lineage>
        <taxon>Eukaryota</taxon>
        <taxon>Fungi</taxon>
        <taxon>Dikarya</taxon>
        <taxon>Ascomycota</taxon>
        <taxon>Pezizomycotina</taxon>
        <taxon>Sordariomycetes</taxon>
        <taxon>Sordariomycetidae</taxon>
        <taxon>Sordariales</taxon>
        <taxon>Podosporaceae</taxon>
        <taxon>Podospora</taxon>
    </lineage>
</organism>
<sequence length="127" mass="14338">MPYNLRQKSKPVVNMSPIEVEDNMMTLVEELKTVMDTTTRLYILTPSLSVGILETALSTLASRSKITFPEGPHGKQDELLRALVADMLPATFGKAGKDVCDEKYRKALKRRPYPVLDQFPPLPCRHH</sequence>
<accession>A0ABR0I312</accession>
<comment type="caution">
    <text evidence="1">The sequence shown here is derived from an EMBL/GenBank/DDBJ whole genome shotgun (WGS) entry which is preliminary data.</text>
</comment>
<protein>
    <submittedName>
        <fullName evidence="1">Uncharacterized protein</fullName>
    </submittedName>
</protein>
<dbReference type="GeneID" id="87929246"/>
<gene>
    <name evidence="1" type="ORF">QC763_123358</name>
</gene>
<proteinExistence type="predicted"/>
<dbReference type="EMBL" id="JAFFHB010000001">
    <property type="protein sequence ID" value="KAK4674748.1"/>
    <property type="molecule type" value="Genomic_DNA"/>
</dbReference>
<name>A0ABR0I312_9PEZI</name>
<dbReference type="Proteomes" id="UP001326199">
    <property type="component" value="Unassembled WGS sequence"/>
</dbReference>